<dbReference type="InterPro" id="IPR003594">
    <property type="entry name" value="HATPase_dom"/>
</dbReference>
<dbReference type="EMBL" id="QGKS01000163">
    <property type="protein sequence ID" value="PWR15960.1"/>
    <property type="molecule type" value="Genomic_DNA"/>
</dbReference>
<comment type="caution">
    <text evidence="4">The sequence shown here is derived from an EMBL/GenBank/DDBJ whole genome shotgun (WGS) entry which is preliminary data.</text>
</comment>
<dbReference type="PANTHER" id="PTHR35526">
    <property type="entry name" value="ANTI-SIGMA-F FACTOR RSBW-RELATED"/>
    <property type="match status" value="1"/>
</dbReference>
<dbReference type="InterPro" id="IPR050267">
    <property type="entry name" value="Anti-sigma-factor_SerPK"/>
</dbReference>
<dbReference type="InterPro" id="IPR036890">
    <property type="entry name" value="HATPase_C_sf"/>
</dbReference>
<evidence type="ECO:0000313" key="4">
    <source>
        <dbReference type="EMBL" id="PWR15960.1"/>
    </source>
</evidence>
<feature type="compositionally biased region" description="Low complexity" evidence="2">
    <location>
        <begin position="1"/>
        <end position="21"/>
    </location>
</feature>
<keyword evidence="1" id="KW-0723">Serine/threonine-protein kinase</keyword>
<evidence type="ECO:0000256" key="2">
    <source>
        <dbReference type="SAM" id="MobiDB-lite"/>
    </source>
</evidence>
<dbReference type="AlphaFoldDB" id="A0A317DPD7"/>
<dbReference type="Pfam" id="PF13581">
    <property type="entry name" value="HATPase_c_2"/>
    <property type="match status" value="1"/>
</dbReference>
<gene>
    <name evidence="4" type="ORF">DKT69_08240</name>
</gene>
<organism evidence="4 5">
    <name type="scientific">Micromonospora sicca</name>
    <dbReference type="NCBI Taxonomy" id="2202420"/>
    <lineage>
        <taxon>Bacteria</taxon>
        <taxon>Bacillati</taxon>
        <taxon>Actinomycetota</taxon>
        <taxon>Actinomycetes</taxon>
        <taxon>Micromonosporales</taxon>
        <taxon>Micromonosporaceae</taxon>
        <taxon>Micromonospora</taxon>
    </lineage>
</organism>
<dbReference type="SUPFAM" id="SSF55874">
    <property type="entry name" value="ATPase domain of HSP90 chaperone/DNA topoisomerase II/histidine kinase"/>
    <property type="match status" value="1"/>
</dbReference>
<name>A0A317DPD7_9ACTN</name>
<feature type="domain" description="Histidine kinase/HSP90-like ATPase" evidence="3">
    <location>
        <begin position="102"/>
        <end position="213"/>
    </location>
</feature>
<feature type="region of interest" description="Disordered" evidence="2">
    <location>
        <begin position="60"/>
        <end position="83"/>
    </location>
</feature>
<keyword evidence="1" id="KW-0808">Transferase</keyword>
<keyword evidence="1" id="KW-0418">Kinase</keyword>
<reference evidence="4 5" key="1">
    <citation type="submission" date="2018-05" db="EMBL/GenBank/DDBJ databases">
        <title>Micromonosporas from Atacama Desert.</title>
        <authorList>
            <person name="Carro L."/>
            <person name="Golinska P."/>
            <person name="Klenk H.-P."/>
            <person name="Goodfellow M."/>
        </authorList>
    </citation>
    <scope>NUCLEOTIDE SEQUENCE [LARGE SCALE GENOMIC DNA]</scope>
    <source>
        <strain evidence="4 5">4G51</strain>
    </source>
</reference>
<evidence type="ECO:0000259" key="3">
    <source>
        <dbReference type="Pfam" id="PF13581"/>
    </source>
</evidence>
<dbReference type="PANTHER" id="PTHR35526:SF3">
    <property type="entry name" value="ANTI-SIGMA-F FACTOR RSBW"/>
    <property type="match status" value="1"/>
</dbReference>
<sequence>MSPCPARRAPRARCNPGPAGPTAAVPQQPPHAPMIPAYHILPTGEPPSACVRRAGTLTVSPQQNRGRADHHRSIAPQGGSPTVRYGPGRSCAVRVSMTLSLPRQPSSVTRARHVLTTLLSLTDVAEDSRGHLAVLISEACANAVLHADADSVVDITIVIDDDVCLLEVGNRGSTPNGAGLDAELPAPLTVGGRGLPLIAALADTAAFVAGPPNQVLLRITKHLTDARTAPIR</sequence>
<dbReference type="CDD" id="cd16936">
    <property type="entry name" value="HATPase_RsbW-like"/>
    <property type="match status" value="1"/>
</dbReference>
<proteinExistence type="predicted"/>
<dbReference type="Proteomes" id="UP000246050">
    <property type="component" value="Unassembled WGS sequence"/>
</dbReference>
<protein>
    <recommendedName>
        <fullName evidence="3">Histidine kinase/HSP90-like ATPase domain-containing protein</fullName>
    </recommendedName>
</protein>
<dbReference type="GO" id="GO:0004674">
    <property type="term" value="F:protein serine/threonine kinase activity"/>
    <property type="evidence" value="ECO:0007669"/>
    <property type="project" value="UniProtKB-KW"/>
</dbReference>
<dbReference type="Gene3D" id="3.30.565.10">
    <property type="entry name" value="Histidine kinase-like ATPase, C-terminal domain"/>
    <property type="match status" value="1"/>
</dbReference>
<evidence type="ECO:0000256" key="1">
    <source>
        <dbReference type="ARBA" id="ARBA00022527"/>
    </source>
</evidence>
<feature type="region of interest" description="Disordered" evidence="2">
    <location>
        <begin position="1"/>
        <end position="33"/>
    </location>
</feature>
<evidence type="ECO:0000313" key="5">
    <source>
        <dbReference type="Proteomes" id="UP000246050"/>
    </source>
</evidence>
<accession>A0A317DPD7</accession>